<dbReference type="AlphaFoldDB" id="A0A419PXA1"/>
<sequence>MQPHFDSKRSYERLRSARALEFHAGGLWGAEATYQQEMSEVISGGKLSKGSYEELLIFQGTSGATVDHTGKGRTGLMQWDLKPQCITKRSRSGIREDKRDWQSRIAFREKHRSTVAPVPCLTAMPPEGSTRAGMLPGCPSLDKDSRETEIGFEPRKFWSVNSRSNR</sequence>
<proteinExistence type="predicted"/>
<protein>
    <submittedName>
        <fullName evidence="1">Uncharacterized protein</fullName>
    </submittedName>
</protein>
<comment type="caution">
    <text evidence="1">The sequence shown here is derived from an EMBL/GenBank/DDBJ whole genome shotgun (WGS) entry which is preliminary data.</text>
</comment>
<reference evidence="1 2" key="1">
    <citation type="journal article" date="2018" name="Biotechnol. Adv.">
        <title>Improved genomic resources and new bioinformatic workflow for the carcinogenic parasite Clonorchis sinensis: Biotechnological implications.</title>
        <authorList>
            <person name="Wang D."/>
            <person name="Korhonen P.K."/>
            <person name="Gasser R.B."/>
            <person name="Young N.D."/>
        </authorList>
    </citation>
    <scope>NUCLEOTIDE SEQUENCE [LARGE SCALE GENOMIC DNA]</scope>
    <source>
        <strain evidence="1">Cs-k2</strain>
    </source>
</reference>
<accession>A0A419PXA1</accession>
<reference evidence="1 2" key="2">
    <citation type="journal article" date="2021" name="Genomics">
        <title>High-quality reference genome for Clonorchis sinensis.</title>
        <authorList>
            <person name="Young N.D."/>
            <person name="Stroehlein A.J."/>
            <person name="Kinkar L."/>
            <person name="Wang T."/>
            <person name="Sohn W.M."/>
            <person name="Chang B.C.H."/>
            <person name="Kaur P."/>
            <person name="Weisz D."/>
            <person name="Dudchenko O."/>
            <person name="Aiden E.L."/>
            <person name="Korhonen P.K."/>
            <person name="Gasser R.B."/>
        </authorList>
    </citation>
    <scope>NUCLEOTIDE SEQUENCE [LARGE SCALE GENOMIC DNA]</scope>
    <source>
        <strain evidence="1">Cs-k2</strain>
    </source>
</reference>
<name>A0A419PXA1_CLOSI</name>
<dbReference type="InParanoid" id="A0A419PXA1"/>
<gene>
    <name evidence="1" type="ORF">CSKR_112978</name>
</gene>
<evidence type="ECO:0000313" key="1">
    <source>
        <dbReference type="EMBL" id="KAG5446665.1"/>
    </source>
</evidence>
<dbReference type="EMBL" id="NIRI02000056">
    <property type="protein sequence ID" value="KAG5446665.1"/>
    <property type="molecule type" value="Genomic_DNA"/>
</dbReference>
<dbReference type="Proteomes" id="UP000286415">
    <property type="component" value="Unassembled WGS sequence"/>
</dbReference>
<keyword evidence="2" id="KW-1185">Reference proteome</keyword>
<organism evidence="1 2">
    <name type="scientific">Clonorchis sinensis</name>
    <name type="common">Chinese liver fluke</name>
    <dbReference type="NCBI Taxonomy" id="79923"/>
    <lineage>
        <taxon>Eukaryota</taxon>
        <taxon>Metazoa</taxon>
        <taxon>Spiralia</taxon>
        <taxon>Lophotrochozoa</taxon>
        <taxon>Platyhelminthes</taxon>
        <taxon>Trematoda</taxon>
        <taxon>Digenea</taxon>
        <taxon>Opisthorchiida</taxon>
        <taxon>Opisthorchiata</taxon>
        <taxon>Opisthorchiidae</taxon>
        <taxon>Clonorchis</taxon>
    </lineage>
</organism>
<evidence type="ECO:0000313" key="2">
    <source>
        <dbReference type="Proteomes" id="UP000286415"/>
    </source>
</evidence>